<dbReference type="Pfam" id="PF07423">
    <property type="entry name" value="DUF1510"/>
    <property type="match status" value="1"/>
</dbReference>
<proteinExistence type="predicted"/>
<feature type="compositionally biased region" description="Acidic residues" evidence="1">
    <location>
        <begin position="61"/>
        <end position="97"/>
    </location>
</feature>
<keyword evidence="2" id="KW-0472">Membrane</keyword>
<feature type="region of interest" description="Disordered" evidence="1">
    <location>
        <begin position="40"/>
        <end position="147"/>
    </location>
</feature>
<gene>
    <name evidence="4" type="ORF">QNI29_14935</name>
</gene>
<evidence type="ECO:0000313" key="5">
    <source>
        <dbReference type="Proteomes" id="UP001236652"/>
    </source>
</evidence>
<name>A0ABY8UUQ5_9BACI</name>
<sequence>MSRTNRYEKKRKNTKLMTGFSVLAVVFVVVLIGVIVWPFGGNEAKEDGDPDTAEQASGQMEETDSEASESEEDTNENVEDENTEEESASSESDESIADEDKQKDVSESNDEGTETETQDEDEAKDEEEKEEMESEEETVASDEYIDIPSVSKEDNVLEVYEGKWGAIRTEQEGKHVATFDDTTKDWEEMMDSIYLGAGVSEDSTLWRVNNGGNNQTAVATISDQTGKKTYRVYTAWVEGKGWKPMRVEVLKDNEYKAQYNEQDDSGEEES</sequence>
<protein>
    <submittedName>
        <fullName evidence="4">YrrS family protein</fullName>
    </submittedName>
</protein>
<evidence type="ECO:0000256" key="1">
    <source>
        <dbReference type="SAM" id="MobiDB-lite"/>
    </source>
</evidence>
<keyword evidence="5" id="KW-1185">Reference proteome</keyword>
<feature type="domain" description="DUF1510" evidence="3">
    <location>
        <begin position="160"/>
        <end position="250"/>
    </location>
</feature>
<reference evidence="4 5" key="1">
    <citation type="submission" date="2023-05" db="EMBL/GenBank/DDBJ databases">
        <title>Comparative genomics reveals the evidence of polycyclic aromatic hydrocarbons degradation in moderately halophilic genus Pontibacillus.</title>
        <authorList>
            <person name="Yang H."/>
            <person name="Qian Z."/>
        </authorList>
    </citation>
    <scope>NUCLEOTIDE SEQUENCE [LARGE SCALE GENOMIC DNA]</scope>
    <source>
        <strain evidence="5">HN14</strain>
    </source>
</reference>
<evidence type="ECO:0000259" key="3">
    <source>
        <dbReference type="Pfam" id="PF07423"/>
    </source>
</evidence>
<dbReference type="Proteomes" id="UP001236652">
    <property type="component" value="Chromosome"/>
</dbReference>
<keyword evidence="2" id="KW-0812">Transmembrane</keyword>
<dbReference type="InterPro" id="IPR009988">
    <property type="entry name" value="DUF1510"/>
</dbReference>
<organism evidence="4 5">
    <name type="scientific">Pontibacillus chungwhensis</name>
    <dbReference type="NCBI Taxonomy" id="265426"/>
    <lineage>
        <taxon>Bacteria</taxon>
        <taxon>Bacillati</taxon>
        <taxon>Bacillota</taxon>
        <taxon>Bacilli</taxon>
        <taxon>Bacillales</taxon>
        <taxon>Bacillaceae</taxon>
        <taxon>Pontibacillus</taxon>
    </lineage>
</organism>
<evidence type="ECO:0000256" key="2">
    <source>
        <dbReference type="SAM" id="Phobius"/>
    </source>
</evidence>
<dbReference type="RefSeq" id="WP_231417284.1">
    <property type="nucleotide sequence ID" value="NZ_CP126446.1"/>
</dbReference>
<accession>A0ABY8UUQ5</accession>
<feature type="compositionally biased region" description="Acidic residues" evidence="1">
    <location>
        <begin position="107"/>
        <end position="145"/>
    </location>
</feature>
<evidence type="ECO:0000313" key="4">
    <source>
        <dbReference type="EMBL" id="WIF97028.1"/>
    </source>
</evidence>
<keyword evidence="2" id="KW-1133">Transmembrane helix</keyword>
<dbReference type="EMBL" id="CP126446">
    <property type="protein sequence ID" value="WIF97028.1"/>
    <property type="molecule type" value="Genomic_DNA"/>
</dbReference>
<feature type="transmembrane region" description="Helical" evidence="2">
    <location>
        <begin position="20"/>
        <end position="40"/>
    </location>
</feature>